<organism evidence="1">
    <name type="scientific">Malaco herpesvirus 1</name>
    <dbReference type="NCBI Taxonomy" id="3031797"/>
    <lineage>
        <taxon>Viruses</taxon>
        <taxon>Duplodnaviria</taxon>
        <taxon>Heunggongvirae</taxon>
        <taxon>Peploviricota</taxon>
        <taxon>Herviviricetes</taxon>
        <taxon>Herpesvirales</taxon>
        <taxon>Malacoherpesviridae</taxon>
    </lineage>
</organism>
<evidence type="ECO:0000313" key="1">
    <source>
        <dbReference type="EMBL" id="DBA11817.1"/>
    </source>
</evidence>
<reference evidence="1" key="2">
    <citation type="submission" date="2023-01" db="EMBL/GenBank/DDBJ databases">
        <authorList>
            <person name="Rosani U."/>
            <person name="Delmont T.O."/>
            <person name="Gaia M."/>
            <person name="Krupovic M."/>
        </authorList>
    </citation>
    <scope>NUCLEOTIDE SEQUENCE</scope>
    <source>
        <strain evidence="1">MalacoHV1/China/2018</strain>
    </source>
</reference>
<sequence length="211" mass="23944">MAQYVSHRFAPCFKHALEFSCNCPQAPSCELCETAKFIVKYGTGSMLRDLLSFEERRFNGSDAVGVKCGEMTYSMACKIAEEEMTYTPHIMKDEKASVKINIIRLQRMLQDDFPGLDLFEHMEGSDLSVNIGVYVPFLKHSNQLYIVLRDMYKAVITGGDTSVVPKQRQHLFILQCAYISNIIARNPNWLWGLSSITNEVDLLHLITSSSE</sequence>
<name>A0AA48P7Y3_9VIRU</name>
<protein>
    <submittedName>
        <fullName evidence="1">ORF116</fullName>
    </submittedName>
</protein>
<dbReference type="EMBL" id="BK063095">
    <property type="protein sequence ID" value="DBA11817.1"/>
    <property type="molecule type" value="Genomic_DNA"/>
</dbReference>
<proteinExistence type="predicted"/>
<accession>A0AA48P7Y3</accession>
<reference evidence="1" key="1">
    <citation type="journal article" date="2023" name="Front. Mar. Sci.">
        <title>Tracing the invertebrate herpesviruses in the global sequence datasets.</title>
        <authorList>
            <person name="Rosani U."/>
            <person name="Gaia M."/>
            <person name="Delmont T.O."/>
            <person name="Krupovic M."/>
        </authorList>
    </citation>
    <scope>NUCLEOTIDE SEQUENCE</scope>
    <source>
        <strain evidence="1">MalacoHV1/China/2018</strain>
    </source>
</reference>